<comment type="subcellular location">
    <subcellularLocation>
        <location evidence="3">Cytoplasm</location>
    </subcellularLocation>
</comment>
<dbReference type="GO" id="GO:0000036">
    <property type="term" value="F:acyl carrier activity"/>
    <property type="evidence" value="ECO:0007669"/>
    <property type="project" value="UniProtKB-UniRule"/>
</dbReference>
<dbReference type="UniPathway" id="UPA00094"/>
<dbReference type="PANTHER" id="PTHR20863:SF76">
    <property type="entry name" value="CARRIER DOMAIN-CONTAINING PROTEIN"/>
    <property type="match status" value="1"/>
</dbReference>
<dbReference type="HOGENOM" id="CLU_108696_5_4_7"/>
<comment type="function">
    <text evidence="3">Carrier of the growing fatty acid chain in fatty acid biosynthesis.</text>
</comment>
<sequence>MTDEELIKRINSALAEEFELELDEMVPEAVFKDDLDLDSLDAVDMVIVLEQEFGIKIKKDEAFKAIRTLGDLHKFILSKKDEAA</sequence>
<keyword evidence="3" id="KW-0275">Fatty acid biosynthesis</keyword>
<dbReference type="GO" id="GO:0009245">
    <property type="term" value="P:lipid A biosynthetic process"/>
    <property type="evidence" value="ECO:0007669"/>
    <property type="project" value="TreeGrafter"/>
</dbReference>
<keyword evidence="1 3" id="KW-0596">Phosphopantetheine</keyword>
<evidence type="ECO:0000256" key="3">
    <source>
        <dbReference type="HAMAP-Rule" id="MF_01217"/>
    </source>
</evidence>
<dbReference type="InterPro" id="IPR003231">
    <property type="entry name" value="ACP"/>
</dbReference>
<evidence type="ECO:0000259" key="4">
    <source>
        <dbReference type="PROSITE" id="PS50075"/>
    </source>
</evidence>
<reference evidence="5 6" key="1">
    <citation type="submission" date="2009-06" db="EMBL/GenBank/DDBJ databases">
        <title>Complete sequence of Desulfovibrio salexigens DSM 2638.</title>
        <authorList>
            <consortium name="US DOE Joint Genome Institute"/>
            <person name="Lucas S."/>
            <person name="Copeland A."/>
            <person name="Lapidus A."/>
            <person name="Glavina del Rio T."/>
            <person name="Tice H."/>
            <person name="Bruce D."/>
            <person name="Goodwin L."/>
            <person name="Pitluck S."/>
            <person name="Munk A.C."/>
            <person name="Brettin T."/>
            <person name="Detter J.C."/>
            <person name="Han C."/>
            <person name="Tapia R."/>
            <person name="Larimer F."/>
            <person name="Land M."/>
            <person name="Hauser L."/>
            <person name="Kyrpides N."/>
            <person name="Anderson I."/>
            <person name="Wall J.D."/>
            <person name="Arkin A.P."/>
            <person name="Dehal P."/>
            <person name="Chivian D."/>
            <person name="Giles B."/>
            <person name="Hazen T.C."/>
        </authorList>
    </citation>
    <scope>NUCLEOTIDE SEQUENCE [LARGE SCALE GENOMIC DNA]</scope>
    <source>
        <strain evidence="6">ATCC 14822 / DSM 2638 / NCIMB 8403 / VKM B-1763</strain>
    </source>
</reference>
<dbReference type="PROSITE" id="PS50075">
    <property type="entry name" value="CARRIER"/>
    <property type="match status" value="1"/>
</dbReference>
<evidence type="ECO:0000313" key="5">
    <source>
        <dbReference type="EMBL" id="ACS78604.1"/>
    </source>
</evidence>
<dbReference type="Pfam" id="PF00550">
    <property type="entry name" value="PP-binding"/>
    <property type="match status" value="1"/>
</dbReference>
<keyword evidence="3" id="KW-0276">Fatty acid metabolism</keyword>
<dbReference type="OrthoDB" id="3392378at2"/>
<dbReference type="Gene3D" id="1.10.1200.10">
    <property type="entry name" value="ACP-like"/>
    <property type="match status" value="1"/>
</dbReference>
<accession>C6BXP6</accession>
<protein>
    <recommendedName>
        <fullName evidence="3">Acyl carrier protein</fullName>
        <shortName evidence="3">ACP</shortName>
    </recommendedName>
</protein>
<evidence type="ECO:0000256" key="2">
    <source>
        <dbReference type="ARBA" id="ARBA00022553"/>
    </source>
</evidence>
<keyword evidence="3" id="KW-0963">Cytoplasm</keyword>
<dbReference type="GO" id="GO:0016020">
    <property type="term" value="C:membrane"/>
    <property type="evidence" value="ECO:0007669"/>
    <property type="project" value="GOC"/>
</dbReference>
<comment type="PTM">
    <text evidence="3">4'-phosphopantetheine is transferred from CoA to a specific serine of apo-ACP by AcpS. This modification is essential for activity because fatty acids are bound in thioester linkage to the sulfhydryl of the prosthetic group.</text>
</comment>
<proteinExistence type="inferred from homology"/>
<keyword evidence="2 3" id="KW-0597">Phosphoprotein</keyword>
<dbReference type="AlphaFoldDB" id="C6BXP6"/>
<organism evidence="5 6">
    <name type="scientific">Maridesulfovibrio salexigens (strain ATCC 14822 / DSM 2638 / NCIMB 8403 / VKM B-1763)</name>
    <name type="common">Desulfovibrio salexigens</name>
    <dbReference type="NCBI Taxonomy" id="526222"/>
    <lineage>
        <taxon>Bacteria</taxon>
        <taxon>Pseudomonadati</taxon>
        <taxon>Thermodesulfobacteriota</taxon>
        <taxon>Desulfovibrionia</taxon>
        <taxon>Desulfovibrionales</taxon>
        <taxon>Desulfovibrionaceae</taxon>
        <taxon>Maridesulfovibrio</taxon>
    </lineage>
</organism>
<feature type="domain" description="Carrier" evidence="4">
    <location>
        <begin position="1"/>
        <end position="80"/>
    </location>
</feature>
<comment type="similarity">
    <text evidence="3">Belongs to the acyl carrier protein (ACP) family.</text>
</comment>
<feature type="modified residue" description="O-(pantetheine 4'-phosphoryl)serine" evidence="3">
    <location>
        <position position="39"/>
    </location>
</feature>
<dbReference type="Proteomes" id="UP000002601">
    <property type="component" value="Chromosome"/>
</dbReference>
<dbReference type="PANTHER" id="PTHR20863">
    <property type="entry name" value="ACYL CARRIER PROTEIN"/>
    <property type="match status" value="1"/>
</dbReference>
<dbReference type="eggNOG" id="COG0236">
    <property type="taxonomic scope" value="Bacteria"/>
</dbReference>
<dbReference type="GO" id="GO:0005829">
    <property type="term" value="C:cytosol"/>
    <property type="evidence" value="ECO:0007669"/>
    <property type="project" value="TreeGrafter"/>
</dbReference>
<comment type="pathway">
    <text evidence="3">Lipid metabolism; fatty acid biosynthesis.</text>
</comment>
<dbReference type="InterPro" id="IPR036736">
    <property type="entry name" value="ACP-like_sf"/>
</dbReference>
<dbReference type="GO" id="GO:0000035">
    <property type="term" value="F:acyl binding"/>
    <property type="evidence" value="ECO:0007669"/>
    <property type="project" value="TreeGrafter"/>
</dbReference>
<dbReference type="InterPro" id="IPR009081">
    <property type="entry name" value="PP-bd_ACP"/>
</dbReference>
<dbReference type="STRING" id="526222.Desal_0537"/>
<evidence type="ECO:0000313" key="6">
    <source>
        <dbReference type="Proteomes" id="UP000002601"/>
    </source>
</evidence>
<dbReference type="HAMAP" id="MF_01217">
    <property type="entry name" value="Acyl_carrier"/>
    <property type="match status" value="1"/>
</dbReference>
<dbReference type="EMBL" id="CP001649">
    <property type="protein sequence ID" value="ACS78604.1"/>
    <property type="molecule type" value="Genomic_DNA"/>
</dbReference>
<name>C6BXP6_MARSD</name>
<gene>
    <name evidence="3" type="primary">acpP</name>
    <name evidence="5" type="ordered locus">Desal_0537</name>
</gene>
<keyword evidence="6" id="KW-1185">Reference proteome</keyword>
<dbReference type="RefSeq" id="WP_015850423.1">
    <property type="nucleotide sequence ID" value="NC_012881.1"/>
</dbReference>
<dbReference type="SUPFAM" id="SSF47336">
    <property type="entry name" value="ACP-like"/>
    <property type="match status" value="1"/>
</dbReference>
<keyword evidence="3" id="KW-0443">Lipid metabolism</keyword>
<evidence type="ECO:0000256" key="1">
    <source>
        <dbReference type="ARBA" id="ARBA00022450"/>
    </source>
</evidence>
<dbReference type="NCBIfam" id="NF003757">
    <property type="entry name" value="PRK05350.1"/>
    <property type="match status" value="1"/>
</dbReference>
<dbReference type="KEGG" id="dsa:Desal_0537"/>
<keyword evidence="3" id="KW-0444">Lipid biosynthesis</keyword>